<dbReference type="InterPro" id="IPR001927">
    <property type="entry name" value="Na/Gal_symport"/>
</dbReference>
<feature type="transmembrane region" description="Helical" evidence="6">
    <location>
        <begin position="272"/>
        <end position="293"/>
    </location>
</feature>
<comment type="subcellular location">
    <subcellularLocation>
        <location evidence="1">Cell membrane</location>
        <topology evidence="1">Multi-pass membrane protein</topology>
    </subcellularLocation>
</comment>
<dbReference type="InterPro" id="IPR036259">
    <property type="entry name" value="MFS_trans_sf"/>
</dbReference>
<evidence type="ECO:0000256" key="4">
    <source>
        <dbReference type="ARBA" id="ARBA00022989"/>
    </source>
</evidence>
<keyword evidence="3 6" id="KW-0812">Transmembrane</keyword>
<evidence type="ECO:0000313" key="9">
    <source>
        <dbReference type="Proteomes" id="UP001600943"/>
    </source>
</evidence>
<keyword evidence="2" id="KW-0813">Transport</keyword>
<dbReference type="NCBIfam" id="TIGR00792">
    <property type="entry name" value="gph"/>
    <property type="match status" value="1"/>
</dbReference>
<comment type="caution">
    <text evidence="8">The sequence shown here is derived from an EMBL/GenBank/DDBJ whole genome shotgun (WGS) entry which is preliminary data.</text>
</comment>
<evidence type="ECO:0000256" key="1">
    <source>
        <dbReference type="ARBA" id="ARBA00004651"/>
    </source>
</evidence>
<evidence type="ECO:0000256" key="3">
    <source>
        <dbReference type="ARBA" id="ARBA00022692"/>
    </source>
</evidence>
<feature type="transmembrane region" description="Helical" evidence="6">
    <location>
        <begin position="305"/>
        <end position="326"/>
    </location>
</feature>
<feature type="transmembrane region" description="Helical" evidence="6">
    <location>
        <begin position="332"/>
        <end position="355"/>
    </location>
</feature>
<dbReference type="PANTHER" id="PTHR11328">
    <property type="entry name" value="MAJOR FACILITATOR SUPERFAMILY DOMAIN-CONTAINING PROTEIN"/>
    <property type="match status" value="1"/>
</dbReference>
<dbReference type="Proteomes" id="UP001600943">
    <property type="component" value="Unassembled WGS sequence"/>
</dbReference>
<evidence type="ECO:0000313" key="8">
    <source>
        <dbReference type="EMBL" id="GAA6406412.1"/>
    </source>
</evidence>
<feature type="transmembrane region" description="Helical" evidence="6">
    <location>
        <begin position="375"/>
        <end position="397"/>
    </location>
</feature>
<organism evidence="8 9">
    <name type="scientific">Blautia hominis</name>
    <dbReference type="NCBI Taxonomy" id="2025493"/>
    <lineage>
        <taxon>Bacteria</taxon>
        <taxon>Bacillati</taxon>
        <taxon>Bacillota</taxon>
        <taxon>Clostridia</taxon>
        <taxon>Lachnospirales</taxon>
        <taxon>Lachnospiraceae</taxon>
        <taxon>Blautia</taxon>
    </lineage>
</organism>
<keyword evidence="9" id="KW-1185">Reference proteome</keyword>
<accession>A0ABQ0B4M7</accession>
<evidence type="ECO:0000256" key="5">
    <source>
        <dbReference type="ARBA" id="ARBA00023136"/>
    </source>
</evidence>
<feature type="transmembrane region" description="Helical" evidence="6">
    <location>
        <begin position="417"/>
        <end position="437"/>
    </location>
</feature>
<dbReference type="RefSeq" id="WP_390403365.1">
    <property type="nucleotide sequence ID" value="NZ_BAABYW010000001.1"/>
</dbReference>
<dbReference type="Gene3D" id="1.20.1250.20">
    <property type="entry name" value="MFS general substrate transporter like domains"/>
    <property type="match status" value="2"/>
</dbReference>
<name>A0ABQ0B4M7_9FIRM</name>
<feature type="transmembrane region" description="Helical" evidence="6">
    <location>
        <begin position="33"/>
        <end position="54"/>
    </location>
</feature>
<proteinExistence type="predicted"/>
<evidence type="ECO:0000256" key="6">
    <source>
        <dbReference type="SAM" id="Phobius"/>
    </source>
</evidence>
<feature type="transmembrane region" description="Helical" evidence="6">
    <location>
        <begin position="111"/>
        <end position="132"/>
    </location>
</feature>
<dbReference type="Pfam" id="PF13347">
    <property type="entry name" value="MFS_2"/>
    <property type="match status" value="1"/>
</dbReference>
<feature type="domain" description="Major facilitator superfamily (MFS) profile" evidence="7">
    <location>
        <begin position="1"/>
        <end position="441"/>
    </location>
</feature>
<dbReference type="InterPro" id="IPR039672">
    <property type="entry name" value="MFS_2"/>
</dbReference>
<gene>
    <name evidence="8" type="ORF">K040078D81_05290</name>
</gene>
<feature type="transmembrane region" description="Helical" evidence="6">
    <location>
        <begin position="242"/>
        <end position="266"/>
    </location>
</feature>
<feature type="transmembrane region" description="Helical" evidence="6">
    <location>
        <begin position="85"/>
        <end position="105"/>
    </location>
</feature>
<dbReference type="PANTHER" id="PTHR11328:SF24">
    <property type="entry name" value="MAJOR FACILITATOR SUPERFAMILY (MFS) PROFILE DOMAIN-CONTAINING PROTEIN"/>
    <property type="match status" value="1"/>
</dbReference>
<evidence type="ECO:0000259" key="7">
    <source>
        <dbReference type="PROSITE" id="PS50850"/>
    </source>
</evidence>
<dbReference type="EMBL" id="BAABYW010000001">
    <property type="protein sequence ID" value="GAA6406412.1"/>
    <property type="molecule type" value="Genomic_DNA"/>
</dbReference>
<reference evidence="8 9" key="1">
    <citation type="submission" date="2024-04" db="EMBL/GenBank/DDBJ databases">
        <title>Defined microbial consortia suppress multidrug-resistant proinflammatory Enterobacteriaceae via ecological control.</title>
        <authorList>
            <person name="Furuichi M."/>
            <person name="Kawaguchi T."/>
            <person name="Pust M."/>
            <person name="Yasuma K."/>
            <person name="Plichta D."/>
            <person name="Hasegawa N."/>
            <person name="Ohya T."/>
            <person name="Bhattarai S."/>
            <person name="Sasajima S."/>
            <person name="Aoto Y."/>
            <person name="Tuganbaev T."/>
            <person name="Yaginuma M."/>
            <person name="Ueda M."/>
            <person name="Okahashi N."/>
            <person name="Amafuji K."/>
            <person name="Kiridooshi Y."/>
            <person name="Sugita K."/>
            <person name="Strazar M."/>
            <person name="Skelly A."/>
            <person name="Suda W."/>
            <person name="Hattori M."/>
            <person name="Nakamoto N."/>
            <person name="Caballero S."/>
            <person name="Norman J."/>
            <person name="Olle B."/>
            <person name="Tanoue T."/>
            <person name="Arita M."/>
            <person name="Bucci V."/>
            <person name="Atarashi K."/>
            <person name="Xavier R."/>
            <person name="Honda K."/>
        </authorList>
    </citation>
    <scope>NUCLEOTIDE SEQUENCE [LARGE SCALE GENOMIC DNA]</scope>
    <source>
        <strain evidence="9">k04-0078-D8-1</strain>
    </source>
</reference>
<dbReference type="SUPFAM" id="SSF103473">
    <property type="entry name" value="MFS general substrate transporter"/>
    <property type="match status" value="1"/>
</dbReference>
<dbReference type="PROSITE" id="PS50850">
    <property type="entry name" value="MFS"/>
    <property type="match status" value="1"/>
</dbReference>
<feature type="transmembrane region" description="Helical" evidence="6">
    <location>
        <begin position="153"/>
        <end position="173"/>
    </location>
</feature>
<dbReference type="InterPro" id="IPR020846">
    <property type="entry name" value="MFS_dom"/>
</dbReference>
<keyword evidence="5 6" id="KW-0472">Membrane</keyword>
<keyword evidence="4 6" id="KW-1133">Transmembrane helix</keyword>
<protein>
    <submittedName>
        <fullName evidence="8">MFS transporter</fullName>
    </submittedName>
</protein>
<dbReference type="CDD" id="cd17332">
    <property type="entry name" value="MFS_MelB_like"/>
    <property type="match status" value="1"/>
</dbReference>
<evidence type="ECO:0000256" key="2">
    <source>
        <dbReference type="ARBA" id="ARBA00022448"/>
    </source>
</evidence>
<sequence length="457" mass="49519">MEEKKYLNLFNKVGYGSGDFAANMVYSMVSSFVMIYLTNTIGMAAGIIGTLILVSKLTDGISDIIFGSILDRTHTKMGKARPWMLCSYIGNSVALIALFAIPTGIGANAQYIYFFIAYTLLNAVFYTANNIAYSALTSLITKNSNERVQMGTFRFIGATLGNVLVSNYTLVMVEKFGGGAAGWKTTAIIFAVIGLVVNTISVFSVKELPEEELMDGVKVSGTEKIGFLETLKLLLSNKYFDMLAMLYLLFYLMMGVSMGAAIYYFTYNCGDANFFGKMVSMSSIASIIGLLLAPSLVKRFKSIRIINLGFFLVNLVVRIIYMVFAISNNAPVLVGMYGLVSLTCCTLGGTFNALVSEAADYSFLKTGKRLDGSMYSCTSFGMKVGGGIGSALSGWLLAAAKFDASALTQSAGCSNMLTFMFAGIPVIITAAIVFIYFKLDVEKANTRLRAEKDHVMN</sequence>
<feature type="transmembrane region" description="Helical" evidence="6">
    <location>
        <begin position="185"/>
        <end position="205"/>
    </location>
</feature>